<protein>
    <submittedName>
        <fullName evidence="1">Uncharacterized protein</fullName>
    </submittedName>
</protein>
<evidence type="ECO:0000313" key="2">
    <source>
        <dbReference type="Proteomes" id="UP000747542"/>
    </source>
</evidence>
<feature type="non-terminal residue" evidence="1">
    <location>
        <position position="1"/>
    </location>
</feature>
<dbReference type="Proteomes" id="UP000747542">
    <property type="component" value="Unassembled WGS sequence"/>
</dbReference>
<reference evidence="1" key="1">
    <citation type="journal article" date="2021" name="Sci. Adv.">
        <title>The American lobster genome reveals insights on longevity, neural, and immune adaptations.</title>
        <authorList>
            <person name="Polinski J.M."/>
            <person name="Zimin A.V."/>
            <person name="Clark K.F."/>
            <person name="Kohn A.B."/>
            <person name="Sadowski N."/>
            <person name="Timp W."/>
            <person name="Ptitsyn A."/>
            <person name="Khanna P."/>
            <person name="Romanova D.Y."/>
            <person name="Williams P."/>
            <person name="Greenwood S.J."/>
            <person name="Moroz L.L."/>
            <person name="Walt D.R."/>
            <person name="Bodnar A.G."/>
        </authorList>
    </citation>
    <scope>NUCLEOTIDE SEQUENCE</scope>
    <source>
        <strain evidence="1">GMGI-L3</strain>
    </source>
</reference>
<name>A0A8J5JFJ1_HOMAM</name>
<feature type="non-terminal residue" evidence="1">
    <location>
        <position position="128"/>
    </location>
</feature>
<dbReference type="AlphaFoldDB" id="A0A8J5JFJ1"/>
<comment type="caution">
    <text evidence="1">The sequence shown here is derived from an EMBL/GenBank/DDBJ whole genome shotgun (WGS) entry which is preliminary data.</text>
</comment>
<keyword evidence="2" id="KW-1185">Reference proteome</keyword>
<organism evidence="1 2">
    <name type="scientific">Homarus americanus</name>
    <name type="common">American lobster</name>
    <dbReference type="NCBI Taxonomy" id="6706"/>
    <lineage>
        <taxon>Eukaryota</taxon>
        <taxon>Metazoa</taxon>
        <taxon>Ecdysozoa</taxon>
        <taxon>Arthropoda</taxon>
        <taxon>Crustacea</taxon>
        <taxon>Multicrustacea</taxon>
        <taxon>Malacostraca</taxon>
        <taxon>Eumalacostraca</taxon>
        <taxon>Eucarida</taxon>
        <taxon>Decapoda</taxon>
        <taxon>Pleocyemata</taxon>
        <taxon>Astacidea</taxon>
        <taxon>Nephropoidea</taxon>
        <taxon>Nephropidae</taxon>
        <taxon>Homarus</taxon>
    </lineage>
</organism>
<gene>
    <name evidence="1" type="ORF">Hamer_G010044</name>
</gene>
<evidence type="ECO:0000313" key="1">
    <source>
        <dbReference type="EMBL" id="KAG7157197.1"/>
    </source>
</evidence>
<proteinExistence type="predicted"/>
<dbReference type="EMBL" id="JAHLQT010037907">
    <property type="protein sequence ID" value="KAG7157197.1"/>
    <property type="molecule type" value="Genomic_DNA"/>
</dbReference>
<accession>A0A8J5JFJ1</accession>
<sequence length="128" mass="14462">IGVGFCLKYGRILPLETVGFRLIRLDSAPEYEYGRIPSQNMVGFRPRIGYDSLYPEGFCPRKRILPQKTVGFRSRIGYDCTKNTEGFCPEETDSAPEYGRIPPHKTVGFRPRIGRILPQKTVDPAPGI</sequence>